<dbReference type="Gramene" id="PVH31899">
    <property type="protein sequence ID" value="PVH31899"/>
    <property type="gene ID" value="PAHAL_9G255500"/>
</dbReference>
<gene>
    <name evidence="2" type="ORF">PAHAL_9G255500</name>
</gene>
<feature type="region of interest" description="Disordered" evidence="1">
    <location>
        <begin position="13"/>
        <end position="75"/>
    </location>
</feature>
<proteinExistence type="predicted"/>
<name>A0A2T8I2P3_9POAL</name>
<reference evidence="2" key="1">
    <citation type="submission" date="2018-04" db="EMBL/GenBank/DDBJ databases">
        <title>WGS assembly of Panicum hallii.</title>
        <authorList>
            <person name="Lovell J."/>
            <person name="Jenkins J."/>
            <person name="Lowry D."/>
            <person name="Mamidi S."/>
            <person name="Sreedasyam A."/>
            <person name="Weng X."/>
            <person name="Barry K."/>
            <person name="Bonette J."/>
            <person name="Campitelli B."/>
            <person name="Daum C."/>
            <person name="Gordon S."/>
            <person name="Gould B."/>
            <person name="Lipzen A."/>
            <person name="Macqueen A."/>
            <person name="Palacio-Mejia J."/>
            <person name="Plott C."/>
            <person name="Shakirov E."/>
            <person name="Shu S."/>
            <person name="Yoshinaga Y."/>
            <person name="Zane M."/>
            <person name="Rokhsar D."/>
            <person name="Grimwood J."/>
            <person name="Schmutz J."/>
            <person name="Juenger T."/>
        </authorList>
    </citation>
    <scope>NUCLEOTIDE SEQUENCE [LARGE SCALE GENOMIC DNA]</scope>
    <source>
        <strain evidence="2">FIL2</strain>
    </source>
</reference>
<feature type="compositionally biased region" description="Basic and acidic residues" evidence="1">
    <location>
        <begin position="13"/>
        <end position="23"/>
    </location>
</feature>
<organism evidence="2">
    <name type="scientific">Panicum hallii</name>
    <dbReference type="NCBI Taxonomy" id="206008"/>
    <lineage>
        <taxon>Eukaryota</taxon>
        <taxon>Viridiplantae</taxon>
        <taxon>Streptophyta</taxon>
        <taxon>Embryophyta</taxon>
        <taxon>Tracheophyta</taxon>
        <taxon>Spermatophyta</taxon>
        <taxon>Magnoliopsida</taxon>
        <taxon>Liliopsida</taxon>
        <taxon>Poales</taxon>
        <taxon>Poaceae</taxon>
        <taxon>PACMAD clade</taxon>
        <taxon>Panicoideae</taxon>
        <taxon>Panicodae</taxon>
        <taxon>Paniceae</taxon>
        <taxon>Panicinae</taxon>
        <taxon>Panicum</taxon>
        <taxon>Panicum sect. Panicum</taxon>
    </lineage>
</organism>
<feature type="compositionally biased region" description="Acidic residues" evidence="1">
    <location>
        <begin position="179"/>
        <end position="189"/>
    </location>
</feature>
<feature type="compositionally biased region" description="Polar residues" evidence="1">
    <location>
        <begin position="157"/>
        <end position="170"/>
    </location>
</feature>
<dbReference type="Proteomes" id="UP000243499">
    <property type="component" value="Chromosome 9"/>
</dbReference>
<dbReference type="EMBL" id="CM008054">
    <property type="protein sequence ID" value="PVH31899.1"/>
    <property type="molecule type" value="Genomic_DNA"/>
</dbReference>
<protein>
    <submittedName>
        <fullName evidence="2">Uncharacterized protein</fullName>
    </submittedName>
</protein>
<accession>A0A2T8I2P3</accession>
<feature type="compositionally biased region" description="Basic and acidic residues" evidence="1">
    <location>
        <begin position="63"/>
        <end position="74"/>
    </location>
</feature>
<feature type="region of interest" description="Disordered" evidence="1">
    <location>
        <begin position="139"/>
        <end position="212"/>
    </location>
</feature>
<evidence type="ECO:0000313" key="2">
    <source>
        <dbReference type="EMBL" id="PVH31899.1"/>
    </source>
</evidence>
<evidence type="ECO:0000256" key="1">
    <source>
        <dbReference type="SAM" id="MobiDB-lite"/>
    </source>
</evidence>
<dbReference type="AlphaFoldDB" id="A0A2T8I2P3"/>
<sequence>MTPYQVLNKVIAHEHRNGIKPREPSSSPTHSALASKKAKMLKKMVIQENSSEEEEEDAAKSSSSHEKEEMDPKLLKQAKIFNKSLKKINMMRYMVFLKDGPHHQSMKVERINYKKKKQEKKKKKPKHEALAIFGEWVSGGEESNTSSSDESIKRFTTRTNIDASSSSSNMCLMAKGMESESDVSDDDSDSPSFDELLDLIHKQQGVMKRQAK</sequence>